<dbReference type="EMBL" id="CP001055">
    <property type="protein sequence ID" value="ACC98287.1"/>
    <property type="molecule type" value="Genomic_DNA"/>
</dbReference>
<evidence type="ECO:0000256" key="1">
    <source>
        <dbReference type="ARBA" id="ARBA00022670"/>
    </source>
</evidence>
<evidence type="ECO:0000259" key="5">
    <source>
        <dbReference type="Pfam" id="PF00557"/>
    </source>
</evidence>
<keyword evidence="1" id="KW-0645">Protease</keyword>
<dbReference type="STRING" id="445932.Emin_0732"/>
<dbReference type="InterPro" id="IPR000994">
    <property type="entry name" value="Pept_M24"/>
</dbReference>
<reference evidence="6 7" key="1">
    <citation type="journal article" date="2009" name="Appl. Environ. Microbiol.">
        <title>Genomic analysis of 'Elusimicrobium minutum,' the first cultivated representative of the phylum 'Elusimicrobia' (formerly termite group 1).</title>
        <authorList>
            <person name="Herlemann D.P.R."/>
            <person name="Geissinger O."/>
            <person name="Ikeda-Ohtsubo W."/>
            <person name="Kunin V."/>
            <person name="Sun H."/>
            <person name="Lapidus A."/>
            <person name="Hugenholtz P."/>
            <person name="Brune A."/>
        </authorList>
    </citation>
    <scope>NUCLEOTIDE SEQUENCE [LARGE SCALE GENOMIC DNA]</scope>
    <source>
        <strain evidence="6 7">Pei191</strain>
    </source>
</reference>
<sequence>MADYKVKIKTFLKTLKQCEIEGYITTNVIDMQYFCARPFQPSERSVLLITPKHFMIFARPLAFNAIKESVKEAKVVMAEDISAIAAAAEFVIKNKIKNICFDQDKELFSAGQIFQKAGIKPELAVTNTVRMVKNKEEIKNIRKACQIAYNAFLYIKPRIKTSMTELEAASMLENYMKSQGASGVSFDTIMAFGKNSADPHHATDTTKLKNEDVILVDFGCIYKGYCSDITRTWWHGKKPAAEFTKVWNIVERARKEGVKKVRPNMSARNADKICRDIIETASYGPLIHSTGHGVGMNLHESPFLNPPSQEILKKGNVFTIEPGIYIPGKFGVRLEDTVELTAKGANILTKK</sequence>
<dbReference type="SUPFAM" id="SSF53092">
    <property type="entry name" value="Creatinase/prolidase N-terminal domain"/>
    <property type="match status" value="1"/>
</dbReference>
<dbReference type="InterPro" id="IPR036005">
    <property type="entry name" value="Creatinase/aminopeptidase-like"/>
</dbReference>
<evidence type="ECO:0000256" key="2">
    <source>
        <dbReference type="ARBA" id="ARBA00022723"/>
    </source>
</evidence>
<evidence type="ECO:0000313" key="7">
    <source>
        <dbReference type="Proteomes" id="UP000001029"/>
    </source>
</evidence>
<dbReference type="InterPro" id="IPR001131">
    <property type="entry name" value="Peptidase_M24B_aminopep-P_CS"/>
</dbReference>
<dbReference type="Pfam" id="PF00557">
    <property type="entry name" value="Peptidase_M24"/>
    <property type="match status" value="1"/>
</dbReference>
<dbReference type="InterPro" id="IPR001714">
    <property type="entry name" value="Pept_M24_MAP"/>
</dbReference>
<dbReference type="OrthoDB" id="9806388at2"/>
<keyword evidence="7" id="KW-1185">Reference proteome</keyword>
<dbReference type="GO" id="GO:0008235">
    <property type="term" value="F:metalloexopeptidase activity"/>
    <property type="evidence" value="ECO:0007669"/>
    <property type="project" value="UniProtKB-ARBA"/>
</dbReference>
<keyword evidence="4" id="KW-0482">Metalloprotease</keyword>
<keyword evidence="6" id="KW-0031">Aminopeptidase</keyword>
<dbReference type="CDD" id="cd01092">
    <property type="entry name" value="APP-like"/>
    <property type="match status" value="1"/>
</dbReference>
<dbReference type="PANTHER" id="PTHR46112:SF2">
    <property type="entry name" value="XAA-PRO AMINOPEPTIDASE P-RELATED"/>
    <property type="match status" value="1"/>
</dbReference>
<gene>
    <name evidence="6" type="ordered locus">Emin_0732</name>
</gene>
<keyword evidence="2" id="KW-0479">Metal-binding</keyword>
<dbReference type="Gene3D" id="3.90.230.10">
    <property type="entry name" value="Creatinase/methionine aminopeptidase superfamily"/>
    <property type="match status" value="1"/>
</dbReference>
<dbReference type="GO" id="GO:0004177">
    <property type="term" value="F:aminopeptidase activity"/>
    <property type="evidence" value="ECO:0007669"/>
    <property type="project" value="UniProtKB-KW"/>
</dbReference>
<evidence type="ECO:0000313" key="6">
    <source>
        <dbReference type="EMBL" id="ACC98287.1"/>
    </source>
</evidence>
<name>B2KCP1_ELUMP</name>
<dbReference type="GO" id="GO:0046872">
    <property type="term" value="F:metal ion binding"/>
    <property type="evidence" value="ECO:0007669"/>
    <property type="project" value="UniProtKB-KW"/>
</dbReference>
<dbReference type="RefSeq" id="WP_012414902.1">
    <property type="nucleotide sequence ID" value="NC_010644.1"/>
</dbReference>
<proteinExistence type="predicted"/>
<dbReference type="InterPro" id="IPR029149">
    <property type="entry name" value="Creatin/AminoP/Spt16_N"/>
</dbReference>
<keyword evidence="3" id="KW-0378">Hydrolase</keyword>
<accession>B2KCP1</accession>
<dbReference type="SUPFAM" id="SSF55920">
    <property type="entry name" value="Creatinase/aminopeptidase"/>
    <property type="match status" value="1"/>
</dbReference>
<dbReference type="PRINTS" id="PR00599">
    <property type="entry name" value="MAPEPTIDASE"/>
</dbReference>
<feature type="domain" description="Peptidase M24" evidence="5">
    <location>
        <begin position="140"/>
        <end position="341"/>
    </location>
</feature>
<protein>
    <submittedName>
        <fullName evidence="6">Xaa-Pro aminopeptidase</fullName>
    </submittedName>
</protein>
<dbReference type="AlphaFoldDB" id="B2KCP1"/>
<dbReference type="KEGG" id="emi:Emin_0732"/>
<evidence type="ECO:0000256" key="3">
    <source>
        <dbReference type="ARBA" id="ARBA00022801"/>
    </source>
</evidence>
<dbReference type="InterPro" id="IPR050659">
    <property type="entry name" value="Peptidase_M24B"/>
</dbReference>
<dbReference type="GO" id="GO:0006508">
    <property type="term" value="P:proteolysis"/>
    <property type="evidence" value="ECO:0007669"/>
    <property type="project" value="UniProtKB-KW"/>
</dbReference>
<organism evidence="6 7">
    <name type="scientific">Elusimicrobium minutum (strain Pei191)</name>
    <dbReference type="NCBI Taxonomy" id="445932"/>
    <lineage>
        <taxon>Bacteria</taxon>
        <taxon>Pseudomonadati</taxon>
        <taxon>Elusimicrobiota</taxon>
        <taxon>Elusimicrobia</taxon>
        <taxon>Elusimicrobiales</taxon>
        <taxon>Elusimicrobiaceae</taxon>
        <taxon>Elusimicrobium</taxon>
    </lineage>
</organism>
<dbReference type="Proteomes" id="UP000001029">
    <property type="component" value="Chromosome"/>
</dbReference>
<dbReference type="HOGENOM" id="CLU_017266_4_0_0"/>
<dbReference type="PANTHER" id="PTHR46112">
    <property type="entry name" value="AMINOPEPTIDASE"/>
    <property type="match status" value="1"/>
</dbReference>
<dbReference type="PROSITE" id="PS00491">
    <property type="entry name" value="PROLINE_PEPTIDASE"/>
    <property type="match status" value="1"/>
</dbReference>
<dbReference type="Gene3D" id="3.40.350.10">
    <property type="entry name" value="Creatinase/prolidase N-terminal domain"/>
    <property type="match status" value="1"/>
</dbReference>
<evidence type="ECO:0000256" key="4">
    <source>
        <dbReference type="ARBA" id="ARBA00023049"/>
    </source>
</evidence>